<feature type="transmembrane region" description="Helical" evidence="1">
    <location>
        <begin position="53"/>
        <end position="76"/>
    </location>
</feature>
<feature type="transmembrane region" description="Helical" evidence="1">
    <location>
        <begin position="6"/>
        <end position="22"/>
    </location>
</feature>
<accession>A5GE50</accession>
<feature type="transmembrane region" description="Helical" evidence="1">
    <location>
        <begin position="314"/>
        <end position="332"/>
    </location>
</feature>
<proteinExistence type="predicted"/>
<dbReference type="OrthoDB" id="5386948at2"/>
<keyword evidence="1" id="KW-0472">Membrane</keyword>
<evidence type="ECO:0000313" key="2">
    <source>
        <dbReference type="EMBL" id="ABQ25705.1"/>
    </source>
</evidence>
<keyword evidence="1" id="KW-0812">Transmembrane</keyword>
<dbReference type="Proteomes" id="UP000006695">
    <property type="component" value="Chromosome"/>
</dbReference>
<dbReference type="STRING" id="351605.Gura_1506"/>
<dbReference type="RefSeq" id="WP_011938418.1">
    <property type="nucleotide sequence ID" value="NC_009483.1"/>
</dbReference>
<feature type="transmembrane region" description="Helical" evidence="1">
    <location>
        <begin position="112"/>
        <end position="130"/>
    </location>
</feature>
<reference evidence="2 3" key="1">
    <citation type="submission" date="2007-05" db="EMBL/GenBank/DDBJ databases">
        <title>Complete sequence of Geobacter uraniireducens Rf4.</title>
        <authorList>
            <consortium name="US DOE Joint Genome Institute"/>
            <person name="Copeland A."/>
            <person name="Lucas S."/>
            <person name="Lapidus A."/>
            <person name="Barry K."/>
            <person name="Detter J.C."/>
            <person name="Glavina del Rio T."/>
            <person name="Hammon N."/>
            <person name="Israni S."/>
            <person name="Dalin E."/>
            <person name="Tice H."/>
            <person name="Pitluck S."/>
            <person name="Chertkov O."/>
            <person name="Brettin T."/>
            <person name="Bruce D."/>
            <person name="Han C."/>
            <person name="Schmutz J."/>
            <person name="Larimer F."/>
            <person name="Land M."/>
            <person name="Hauser L."/>
            <person name="Kyrpides N."/>
            <person name="Mikhailova N."/>
            <person name="Shelobolina E."/>
            <person name="Aklujkar M."/>
            <person name="Lovley D."/>
            <person name="Richardson P."/>
        </authorList>
    </citation>
    <scope>NUCLEOTIDE SEQUENCE [LARGE SCALE GENOMIC DNA]</scope>
    <source>
        <strain evidence="2 3">Rf4</strain>
    </source>
</reference>
<evidence type="ECO:0008006" key="4">
    <source>
        <dbReference type="Google" id="ProtNLM"/>
    </source>
</evidence>
<keyword evidence="1" id="KW-1133">Transmembrane helix</keyword>
<dbReference type="KEGG" id="gur:Gura_1506"/>
<evidence type="ECO:0000313" key="3">
    <source>
        <dbReference type="Proteomes" id="UP000006695"/>
    </source>
</evidence>
<feature type="transmembrane region" description="Helical" evidence="1">
    <location>
        <begin position="82"/>
        <end position="105"/>
    </location>
</feature>
<feature type="transmembrane region" description="Helical" evidence="1">
    <location>
        <begin position="220"/>
        <end position="238"/>
    </location>
</feature>
<keyword evidence="3" id="KW-1185">Reference proteome</keyword>
<protein>
    <recommendedName>
        <fullName evidence="4">Prolipoprotein diacylglyceryl transferase</fullName>
    </recommendedName>
</protein>
<feature type="transmembrane region" description="Helical" evidence="1">
    <location>
        <begin position="142"/>
        <end position="160"/>
    </location>
</feature>
<dbReference type="HOGENOM" id="CLU_775499_0_0_7"/>
<evidence type="ECO:0000256" key="1">
    <source>
        <dbReference type="SAM" id="Phobius"/>
    </source>
</evidence>
<gene>
    <name evidence="2" type="ordered locus">Gura_1506</name>
</gene>
<dbReference type="EMBL" id="CP000698">
    <property type="protein sequence ID" value="ABQ25705.1"/>
    <property type="molecule type" value="Genomic_DNA"/>
</dbReference>
<dbReference type="AlphaFoldDB" id="A5GE50"/>
<name>A5GE50_GEOUR</name>
<feature type="transmembrane region" description="Helical" evidence="1">
    <location>
        <begin position="275"/>
        <end position="294"/>
    </location>
</feature>
<sequence>MNEELFIIVLLVLSVLLFRWGGKTLPGERWQIFATVPADSHGDGRWAGINFTWYGLLTANAYVVAVAMVLILLGAVGVPISGILVMVAALLVFCVPASRLVAWLVEKKAHTFTVGGAVFVGMLIAPWVVVATNRSAGAFLGYHVPVMAALAAISIAYAFGEGLGRLACISFGCCYGKPLSACHPLLQRVFRRYSVIFTGKTKKIAYAGGMEGVKVLPVQALTYIIYVGTGLFATMLFLKTHFTGAFVAATTVTQGWRILSELLRNDYRGTGKISAYQVMGGIAIVYAWGVALVFKGTPAPVMDFTAGIGSLWNPLVIITLQLLWFTIFLYTGRSMVTGATISFHVHQDRI</sequence>
<organism evidence="2 3">
    <name type="scientific">Geotalea uraniireducens (strain Rf4)</name>
    <name type="common">Geobacter uraniireducens</name>
    <dbReference type="NCBI Taxonomy" id="351605"/>
    <lineage>
        <taxon>Bacteria</taxon>
        <taxon>Pseudomonadati</taxon>
        <taxon>Thermodesulfobacteriota</taxon>
        <taxon>Desulfuromonadia</taxon>
        <taxon>Geobacterales</taxon>
        <taxon>Geobacteraceae</taxon>
        <taxon>Geotalea</taxon>
    </lineage>
</organism>